<dbReference type="Gene3D" id="2.40.50.1020">
    <property type="entry name" value="LytTr DNA-binding domain"/>
    <property type="match status" value="1"/>
</dbReference>
<sequence length="137" mass="15476">MREELIKAVRKASQLLNADKKTAEKSAVKYSETLSVYDGEDYLILDVSNIIRLEADGSYTKIISKTHPAILASKRMGYYEEKLDPSKFFRCHNSHLINLKELSRLSKGKTGYITLLNDEVIPVSGSKKEQLNQLLGL</sequence>
<proteinExistence type="predicted"/>
<dbReference type="Proteomes" id="UP000470771">
    <property type="component" value="Unassembled WGS sequence"/>
</dbReference>
<name>A0A6N9NKV4_9FLAO</name>
<gene>
    <name evidence="2" type="ORF">GQN54_10200</name>
</gene>
<dbReference type="RefSeq" id="WP_160633435.1">
    <property type="nucleotide sequence ID" value="NZ_WWNE01000007.1"/>
</dbReference>
<dbReference type="PROSITE" id="PS50930">
    <property type="entry name" value="HTH_LYTTR"/>
    <property type="match status" value="1"/>
</dbReference>
<comment type="caution">
    <text evidence="2">The sequence shown here is derived from an EMBL/GenBank/DDBJ whole genome shotgun (WGS) entry which is preliminary data.</text>
</comment>
<evidence type="ECO:0000313" key="2">
    <source>
        <dbReference type="EMBL" id="NBG66489.1"/>
    </source>
</evidence>
<keyword evidence="3" id="KW-1185">Reference proteome</keyword>
<dbReference type="PANTHER" id="PTHR37299">
    <property type="entry name" value="TRANSCRIPTIONAL REGULATOR-RELATED"/>
    <property type="match status" value="1"/>
</dbReference>
<dbReference type="InterPro" id="IPR046947">
    <property type="entry name" value="LytR-like"/>
</dbReference>
<dbReference type="InterPro" id="IPR007492">
    <property type="entry name" value="LytTR_DNA-bd_dom"/>
</dbReference>
<dbReference type="PANTHER" id="PTHR37299:SF1">
    <property type="entry name" value="STAGE 0 SPORULATION PROTEIN A HOMOLOG"/>
    <property type="match status" value="1"/>
</dbReference>
<dbReference type="Pfam" id="PF04397">
    <property type="entry name" value="LytTR"/>
    <property type="match status" value="1"/>
</dbReference>
<feature type="domain" description="HTH LytTR-type" evidence="1">
    <location>
        <begin position="34"/>
        <end position="137"/>
    </location>
</feature>
<accession>A0A6N9NKV4</accession>
<dbReference type="EMBL" id="WWNE01000007">
    <property type="protein sequence ID" value="NBG66489.1"/>
    <property type="molecule type" value="Genomic_DNA"/>
</dbReference>
<reference evidence="2 3" key="1">
    <citation type="submission" date="2019-12" db="EMBL/GenBank/DDBJ databases">
        <authorList>
            <person name="Zhao J."/>
        </authorList>
    </citation>
    <scope>NUCLEOTIDE SEQUENCE [LARGE SCALE GENOMIC DNA]</scope>
    <source>
        <strain evidence="2 3">S-15</strain>
    </source>
</reference>
<dbReference type="AlphaFoldDB" id="A0A6N9NKV4"/>
<dbReference type="SMART" id="SM00850">
    <property type="entry name" value="LytTR"/>
    <property type="match status" value="1"/>
</dbReference>
<protein>
    <recommendedName>
        <fullName evidence="1">HTH LytTR-type domain-containing protein</fullName>
    </recommendedName>
</protein>
<organism evidence="2 3">
    <name type="scientific">Acidiluteibacter ferrifornacis</name>
    <dbReference type="NCBI Taxonomy" id="2692424"/>
    <lineage>
        <taxon>Bacteria</taxon>
        <taxon>Pseudomonadati</taxon>
        <taxon>Bacteroidota</taxon>
        <taxon>Flavobacteriia</taxon>
        <taxon>Flavobacteriales</taxon>
        <taxon>Cryomorphaceae</taxon>
        <taxon>Acidiluteibacter</taxon>
    </lineage>
</organism>
<evidence type="ECO:0000313" key="3">
    <source>
        <dbReference type="Proteomes" id="UP000470771"/>
    </source>
</evidence>
<dbReference type="GO" id="GO:0000156">
    <property type="term" value="F:phosphorelay response regulator activity"/>
    <property type="evidence" value="ECO:0007669"/>
    <property type="project" value="InterPro"/>
</dbReference>
<dbReference type="GO" id="GO:0003677">
    <property type="term" value="F:DNA binding"/>
    <property type="evidence" value="ECO:0007669"/>
    <property type="project" value="InterPro"/>
</dbReference>
<evidence type="ECO:0000259" key="1">
    <source>
        <dbReference type="PROSITE" id="PS50930"/>
    </source>
</evidence>